<evidence type="ECO:0000313" key="3">
    <source>
        <dbReference type="Proteomes" id="UP000199518"/>
    </source>
</evidence>
<reference evidence="3" key="1">
    <citation type="submission" date="2016-10" db="EMBL/GenBank/DDBJ databases">
        <authorList>
            <person name="Varghese N."/>
            <person name="Submissions S."/>
        </authorList>
    </citation>
    <scope>NUCLEOTIDE SEQUENCE [LARGE SCALE GENOMIC DNA]</scope>
    <source>
        <strain evidence="3">DSM 26348</strain>
    </source>
</reference>
<dbReference type="STRING" id="1576369.SAMN05421753_114112"/>
<dbReference type="AlphaFoldDB" id="A0A1I3MV13"/>
<feature type="transmembrane region" description="Helical" evidence="1">
    <location>
        <begin position="12"/>
        <end position="31"/>
    </location>
</feature>
<organism evidence="2 3">
    <name type="scientific">Planctomicrobium piriforme</name>
    <dbReference type="NCBI Taxonomy" id="1576369"/>
    <lineage>
        <taxon>Bacteria</taxon>
        <taxon>Pseudomonadati</taxon>
        <taxon>Planctomycetota</taxon>
        <taxon>Planctomycetia</taxon>
        <taxon>Planctomycetales</taxon>
        <taxon>Planctomycetaceae</taxon>
        <taxon>Planctomicrobium</taxon>
    </lineage>
</organism>
<dbReference type="Proteomes" id="UP000199518">
    <property type="component" value="Unassembled WGS sequence"/>
</dbReference>
<accession>A0A1I3MV13</accession>
<sequence>MQQESQVRSGQALILAIIFVILTTIALHDALNGNGRWWSVFLSGSATVQFARLSIRNFRRGHAPSLPQE</sequence>
<proteinExistence type="predicted"/>
<name>A0A1I3MV13_9PLAN</name>
<gene>
    <name evidence="2" type="ORF">SAMN05421753_114112</name>
</gene>
<evidence type="ECO:0000313" key="2">
    <source>
        <dbReference type="EMBL" id="SFJ00565.1"/>
    </source>
</evidence>
<keyword evidence="1" id="KW-0472">Membrane</keyword>
<dbReference type="EMBL" id="FOQD01000014">
    <property type="protein sequence ID" value="SFJ00565.1"/>
    <property type="molecule type" value="Genomic_DNA"/>
</dbReference>
<keyword evidence="3" id="KW-1185">Reference proteome</keyword>
<protein>
    <submittedName>
        <fullName evidence="2">Uncharacterized protein</fullName>
    </submittedName>
</protein>
<evidence type="ECO:0000256" key="1">
    <source>
        <dbReference type="SAM" id="Phobius"/>
    </source>
</evidence>
<keyword evidence="1" id="KW-0812">Transmembrane</keyword>
<keyword evidence="1" id="KW-1133">Transmembrane helix</keyword>